<evidence type="ECO:0000313" key="8">
    <source>
        <dbReference type="EMBL" id="PYH92848.1"/>
    </source>
</evidence>
<feature type="transmembrane region" description="Helical" evidence="6">
    <location>
        <begin position="368"/>
        <end position="387"/>
    </location>
</feature>
<feature type="transmembrane region" description="Helical" evidence="6">
    <location>
        <begin position="107"/>
        <end position="128"/>
    </location>
</feature>
<dbReference type="GO" id="GO:0022857">
    <property type="term" value="F:transmembrane transporter activity"/>
    <property type="evidence" value="ECO:0007669"/>
    <property type="project" value="InterPro"/>
</dbReference>
<evidence type="ECO:0000256" key="3">
    <source>
        <dbReference type="ARBA" id="ARBA00022989"/>
    </source>
</evidence>
<dbReference type="AlphaFoldDB" id="A0A319DXB7"/>
<dbReference type="EMBL" id="KZ825905">
    <property type="protein sequence ID" value="PYH92848.1"/>
    <property type="molecule type" value="Genomic_DNA"/>
</dbReference>
<feature type="transmembrane region" description="Helical" evidence="6">
    <location>
        <begin position="81"/>
        <end position="100"/>
    </location>
</feature>
<keyword evidence="3 6" id="KW-1133">Transmembrane helix</keyword>
<evidence type="ECO:0000256" key="5">
    <source>
        <dbReference type="SAM" id="MobiDB-lite"/>
    </source>
</evidence>
<accession>A0A319DXB7</accession>
<protein>
    <submittedName>
        <fullName evidence="8">MFS general substrate transporter</fullName>
    </submittedName>
</protein>
<feature type="domain" description="Major facilitator superfamily (MFS) profile" evidence="7">
    <location>
        <begin position="44"/>
        <end position="483"/>
    </location>
</feature>
<feature type="transmembrane region" description="Helical" evidence="6">
    <location>
        <begin position="393"/>
        <end position="417"/>
    </location>
</feature>
<evidence type="ECO:0000259" key="7">
    <source>
        <dbReference type="PROSITE" id="PS50850"/>
    </source>
</evidence>
<evidence type="ECO:0000256" key="4">
    <source>
        <dbReference type="ARBA" id="ARBA00023136"/>
    </source>
</evidence>
<dbReference type="SUPFAM" id="SSF103473">
    <property type="entry name" value="MFS general substrate transporter"/>
    <property type="match status" value="1"/>
</dbReference>
<dbReference type="PROSITE" id="PS50850">
    <property type="entry name" value="MFS"/>
    <property type="match status" value="1"/>
</dbReference>
<evidence type="ECO:0000313" key="9">
    <source>
        <dbReference type="Proteomes" id="UP000247810"/>
    </source>
</evidence>
<feature type="transmembrane region" description="Helical" evidence="6">
    <location>
        <begin position="429"/>
        <end position="448"/>
    </location>
</feature>
<name>A0A319DXB7_9EURO</name>
<feature type="transmembrane region" description="Helical" evidence="6">
    <location>
        <begin position="173"/>
        <end position="194"/>
    </location>
</feature>
<keyword evidence="2 6" id="KW-0812">Transmembrane</keyword>
<dbReference type="Gene3D" id="1.20.1250.20">
    <property type="entry name" value="MFS general substrate transporter like domains"/>
    <property type="match status" value="1"/>
</dbReference>
<dbReference type="Pfam" id="PF07690">
    <property type="entry name" value="MFS_1"/>
    <property type="match status" value="1"/>
</dbReference>
<reference evidence="8 9" key="1">
    <citation type="submission" date="2018-02" db="EMBL/GenBank/DDBJ databases">
        <title>The genomes of Aspergillus section Nigri reveals drivers in fungal speciation.</title>
        <authorList>
            <consortium name="DOE Joint Genome Institute"/>
            <person name="Vesth T.C."/>
            <person name="Nybo J."/>
            <person name="Theobald S."/>
            <person name="Brandl J."/>
            <person name="Frisvad J.C."/>
            <person name="Nielsen K.F."/>
            <person name="Lyhne E.K."/>
            <person name="Kogle M.E."/>
            <person name="Kuo A."/>
            <person name="Riley R."/>
            <person name="Clum A."/>
            <person name="Nolan M."/>
            <person name="Lipzen A."/>
            <person name="Salamov A."/>
            <person name="Henrissat B."/>
            <person name="Wiebenga A."/>
            <person name="De vries R.P."/>
            <person name="Grigoriev I.V."/>
            <person name="Mortensen U.H."/>
            <person name="Andersen M.R."/>
            <person name="Baker S.E."/>
        </authorList>
    </citation>
    <scope>NUCLEOTIDE SEQUENCE [LARGE SCALE GENOMIC DNA]</scope>
    <source>
        <strain evidence="8 9">CBS 707.79</strain>
    </source>
</reference>
<feature type="region of interest" description="Disordered" evidence="5">
    <location>
        <begin position="1"/>
        <end position="34"/>
    </location>
</feature>
<dbReference type="STRING" id="1448320.A0A319DXB7"/>
<dbReference type="InterPro" id="IPR011701">
    <property type="entry name" value="MFS"/>
</dbReference>
<dbReference type="InterPro" id="IPR036259">
    <property type="entry name" value="MFS_trans_sf"/>
</dbReference>
<comment type="subcellular location">
    <subcellularLocation>
        <location evidence="1">Membrane</location>
        <topology evidence="1">Multi-pass membrane protein</topology>
    </subcellularLocation>
</comment>
<dbReference type="Proteomes" id="UP000247810">
    <property type="component" value="Unassembled WGS sequence"/>
</dbReference>
<dbReference type="PANTHER" id="PTHR23502">
    <property type="entry name" value="MAJOR FACILITATOR SUPERFAMILY"/>
    <property type="match status" value="1"/>
</dbReference>
<evidence type="ECO:0000256" key="1">
    <source>
        <dbReference type="ARBA" id="ARBA00004141"/>
    </source>
</evidence>
<dbReference type="OrthoDB" id="2533084at2759"/>
<keyword evidence="4 6" id="KW-0472">Membrane</keyword>
<keyword evidence="9" id="KW-1185">Reference proteome</keyword>
<dbReference type="PANTHER" id="PTHR23502:SF22">
    <property type="entry name" value="MAJOR FACILITATOR SUPERFAMILY (MFS) PROFILE DOMAIN-CONTAINING PROTEIN"/>
    <property type="match status" value="1"/>
</dbReference>
<sequence>MDEENKIHEDIQSLKTTPDGIVLDPQPSDNPNDPLNWAPSRKALTLSIWTAACFISQVTVVTNMQGSYLQAPLYHKTATEISLSISLALIGLIVGAIIIVPLSRRYGACFCLFWSAIGLLLTSVWSALMTSSADYVPFLLSRLVAGLCAGVPLILGSEVVLQMFFLHQRGKSLHILHIPFLLGVALGPTIGGYINSQVSWTISFWYTLPLNGVLAAVILTFLEDTVLDMEGSQTQASVWQRRWKTYARGKALSRGASWTECSFILLDILLVGFSPVSVIIGLFLMIDFGFATMAIVLSVVFLEMPRDEGGYAMSKTAEASFTLIQTIGVLLAEVYGHFISDRLPLFLLRQRSKSTPSPAWHPEDRLHCLWLPVIILPIGLGLFGASLQYHLHWAVLAFGYLFISFGAMSIFPVAMTYLCECFPGQISEVAAAMGFWRLVLGLLTTVFITQWRESVGPGWVFGTAALLTIPAFGGVIGLMGFGKWVRGFSLGRKARE</sequence>
<dbReference type="InterPro" id="IPR020846">
    <property type="entry name" value="MFS_dom"/>
</dbReference>
<organism evidence="8 9">
    <name type="scientific">Aspergillus ellipticus CBS 707.79</name>
    <dbReference type="NCBI Taxonomy" id="1448320"/>
    <lineage>
        <taxon>Eukaryota</taxon>
        <taxon>Fungi</taxon>
        <taxon>Dikarya</taxon>
        <taxon>Ascomycota</taxon>
        <taxon>Pezizomycotina</taxon>
        <taxon>Eurotiomycetes</taxon>
        <taxon>Eurotiomycetidae</taxon>
        <taxon>Eurotiales</taxon>
        <taxon>Aspergillaceae</taxon>
        <taxon>Aspergillus</taxon>
        <taxon>Aspergillus subgen. Circumdati</taxon>
    </lineage>
</organism>
<dbReference type="VEuPathDB" id="FungiDB:BO71DRAFT_328999"/>
<feature type="transmembrane region" description="Helical" evidence="6">
    <location>
        <begin position="200"/>
        <end position="222"/>
    </location>
</feature>
<feature type="transmembrane region" description="Helical" evidence="6">
    <location>
        <begin position="279"/>
        <end position="302"/>
    </location>
</feature>
<proteinExistence type="predicted"/>
<feature type="transmembrane region" description="Helical" evidence="6">
    <location>
        <begin position="460"/>
        <end position="485"/>
    </location>
</feature>
<evidence type="ECO:0000256" key="2">
    <source>
        <dbReference type="ARBA" id="ARBA00022692"/>
    </source>
</evidence>
<evidence type="ECO:0000256" key="6">
    <source>
        <dbReference type="SAM" id="Phobius"/>
    </source>
</evidence>
<feature type="transmembrane region" description="Helical" evidence="6">
    <location>
        <begin position="43"/>
        <end position="61"/>
    </location>
</feature>
<gene>
    <name evidence="8" type="ORF">BO71DRAFT_328999</name>
</gene>
<feature type="compositionally biased region" description="Basic and acidic residues" evidence="5">
    <location>
        <begin position="1"/>
        <end position="12"/>
    </location>
</feature>
<feature type="transmembrane region" description="Helical" evidence="6">
    <location>
        <begin position="251"/>
        <end position="273"/>
    </location>
</feature>
<dbReference type="GO" id="GO:0005886">
    <property type="term" value="C:plasma membrane"/>
    <property type="evidence" value="ECO:0007669"/>
    <property type="project" value="TreeGrafter"/>
</dbReference>
<feature type="transmembrane region" description="Helical" evidence="6">
    <location>
        <begin position="140"/>
        <end position="161"/>
    </location>
</feature>